<dbReference type="AlphaFoldDB" id="A0A9J6QX30"/>
<dbReference type="InterPro" id="IPR047708">
    <property type="entry name" value="CD1871A-like"/>
</dbReference>
<name>A0A9J6QX30_9FIRM</name>
<sequence length="45" mass="4661">MKRKLVFSLLLILAAGFIAGGLMRGEGALVLTKAVNVCLECIGIG</sequence>
<dbReference type="Proteomes" id="UP001065549">
    <property type="component" value="Unassembled WGS sequence"/>
</dbReference>
<evidence type="ECO:0000313" key="2">
    <source>
        <dbReference type="Proteomes" id="UP001065549"/>
    </source>
</evidence>
<keyword evidence="2" id="KW-1185">Reference proteome</keyword>
<organism evidence="1 2">
    <name type="scientific">Hominibacterium faecale</name>
    <dbReference type="NCBI Taxonomy" id="2839743"/>
    <lineage>
        <taxon>Bacteria</taxon>
        <taxon>Bacillati</taxon>
        <taxon>Bacillota</taxon>
        <taxon>Clostridia</taxon>
        <taxon>Peptostreptococcales</taxon>
        <taxon>Anaerovoracaceae</taxon>
        <taxon>Hominibacterium</taxon>
    </lineage>
</organism>
<dbReference type="RefSeq" id="WP_253019588.1">
    <property type="nucleotide sequence ID" value="NZ_JAJAGH010000003.1"/>
</dbReference>
<proteinExistence type="predicted"/>
<dbReference type="NCBIfam" id="NF040920">
    <property type="entry name" value="CD1871A_fam"/>
    <property type="match status" value="1"/>
</dbReference>
<protein>
    <submittedName>
        <fullName evidence="1">CD1871A family CXXC motif-containing protein</fullName>
    </submittedName>
</protein>
<comment type="caution">
    <text evidence="1">The sequence shown here is derived from an EMBL/GenBank/DDBJ whole genome shotgun (WGS) entry which is preliminary data.</text>
</comment>
<reference evidence="1" key="1">
    <citation type="submission" date="2022-09" db="EMBL/GenBank/DDBJ databases">
        <title>Culturomic study of gut microbiota in children with autism spectrum disorder.</title>
        <authorList>
            <person name="Efimov B.A."/>
            <person name="Chaplin A.V."/>
            <person name="Sokolova S.R."/>
            <person name="Pikina A.P."/>
            <person name="Korzhanova M."/>
            <person name="Belova V."/>
            <person name="Korostin D."/>
        </authorList>
    </citation>
    <scope>NUCLEOTIDE SEQUENCE</scope>
    <source>
        <strain evidence="1">ASD5510</strain>
    </source>
</reference>
<dbReference type="EMBL" id="JAOSHN010000007">
    <property type="protein sequence ID" value="MCU7380055.1"/>
    <property type="molecule type" value="Genomic_DNA"/>
</dbReference>
<gene>
    <name evidence="1" type="ORF">OBO34_17070</name>
</gene>
<evidence type="ECO:0000313" key="1">
    <source>
        <dbReference type="EMBL" id="MCU7380055.1"/>
    </source>
</evidence>
<accession>A0A9J6QX30</accession>